<evidence type="ECO:0000256" key="5">
    <source>
        <dbReference type="ARBA" id="ARBA00022901"/>
    </source>
</evidence>
<dbReference type="GO" id="GO:0005576">
    <property type="term" value="C:extracellular region"/>
    <property type="evidence" value="ECO:0007669"/>
    <property type="project" value="UniProtKB-SubCell"/>
</dbReference>
<dbReference type="GO" id="GO:0043025">
    <property type="term" value="C:neuronal cell body"/>
    <property type="evidence" value="ECO:0007669"/>
    <property type="project" value="TreeGrafter"/>
</dbReference>
<keyword evidence="7" id="KW-0257">Endorphin</keyword>
<dbReference type="AlphaFoldDB" id="A0AA88SM41"/>
<sequence length="312" mass="34182">MSTTCTLAWGTTYYCDFPETEARAHILGAQARAAQQFPTPPEPPRARGRGKNRTPPVPLAKNAESMAVPTHSSCMWMLVLGACVSLAAGSDCGKECALCVYHLLGQQSGFSSLTCSHECDGGLDSQKFRLCQDFLLEEDNQFPLDADLHQQQEQETAGAMMADDEDATSPEHQLAKKYGGFMKRYGGFMSRRSSFPEGAVEDPGNQDEEENVRLEILKILNSAVEKGGEGDDEGGKAVKRYGGFMRRAEGGMTQGNLLEAVLGRGLKKRYGGFMRRVGRPEWLVDTNKSGGSLKRAWENGSELQKRYGGFMD</sequence>
<evidence type="ECO:0000256" key="6">
    <source>
        <dbReference type="ARBA" id="ARBA00023157"/>
    </source>
</evidence>
<keyword evidence="6" id="KW-1015">Disulfide bond</keyword>
<evidence type="ECO:0000256" key="2">
    <source>
        <dbReference type="ARBA" id="ARBA00008543"/>
    </source>
</evidence>
<reference evidence="10" key="1">
    <citation type="submission" date="2023-07" db="EMBL/GenBank/DDBJ databases">
        <title>Chromosome-level Genome Assembly of Striped Snakehead (Channa striata).</title>
        <authorList>
            <person name="Liu H."/>
        </authorList>
    </citation>
    <scope>NUCLEOTIDE SEQUENCE</scope>
    <source>
        <strain evidence="10">Gz</strain>
        <tissue evidence="10">Muscle</tissue>
    </source>
</reference>
<evidence type="ECO:0000256" key="4">
    <source>
        <dbReference type="ARBA" id="ARBA00022685"/>
    </source>
</evidence>
<dbReference type="GO" id="GO:0007268">
    <property type="term" value="P:chemical synaptic transmission"/>
    <property type="evidence" value="ECO:0007669"/>
    <property type="project" value="TreeGrafter"/>
</dbReference>
<evidence type="ECO:0000313" key="11">
    <source>
        <dbReference type="Proteomes" id="UP001187415"/>
    </source>
</evidence>
<dbReference type="GO" id="GO:0007600">
    <property type="term" value="P:sensory perception"/>
    <property type="evidence" value="ECO:0007669"/>
    <property type="project" value="TreeGrafter"/>
</dbReference>
<organism evidence="10 11">
    <name type="scientific">Channa striata</name>
    <name type="common">Snakehead murrel</name>
    <name type="synonym">Ophicephalus striatus</name>
    <dbReference type="NCBI Taxonomy" id="64152"/>
    <lineage>
        <taxon>Eukaryota</taxon>
        <taxon>Metazoa</taxon>
        <taxon>Chordata</taxon>
        <taxon>Craniata</taxon>
        <taxon>Vertebrata</taxon>
        <taxon>Euteleostomi</taxon>
        <taxon>Actinopterygii</taxon>
        <taxon>Neopterygii</taxon>
        <taxon>Teleostei</taxon>
        <taxon>Neoteleostei</taxon>
        <taxon>Acanthomorphata</taxon>
        <taxon>Anabantaria</taxon>
        <taxon>Anabantiformes</taxon>
        <taxon>Channoidei</taxon>
        <taxon>Channidae</taxon>
        <taxon>Channa</taxon>
    </lineage>
</organism>
<evidence type="ECO:0000313" key="10">
    <source>
        <dbReference type="EMBL" id="KAK2844030.1"/>
    </source>
</evidence>
<dbReference type="EMBL" id="JAUPFM010000008">
    <property type="protein sequence ID" value="KAK2844030.1"/>
    <property type="molecule type" value="Genomic_DNA"/>
</dbReference>
<comment type="similarity">
    <text evidence="2">Belongs to the opioid neuropeptide precursor family.</text>
</comment>
<gene>
    <name evidence="10" type="ORF">Q5P01_010689</name>
</gene>
<dbReference type="GO" id="GO:0030425">
    <property type="term" value="C:dendrite"/>
    <property type="evidence" value="ECO:0007669"/>
    <property type="project" value="TreeGrafter"/>
</dbReference>
<dbReference type="Proteomes" id="UP001187415">
    <property type="component" value="Unassembled WGS sequence"/>
</dbReference>
<comment type="subcellular location">
    <subcellularLocation>
        <location evidence="1">Secreted</location>
    </subcellularLocation>
</comment>
<protein>
    <recommendedName>
        <fullName evidence="12">Synenkephalin</fullName>
    </recommendedName>
</protein>
<dbReference type="PANTHER" id="PTHR11438:SF3">
    <property type="entry name" value="PROENKEPHALIN-A"/>
    <property type="match status" value="1"/>
</dbReference>
<name>A0AA88SM41_CHASR</name>
<dbReference type="Pfam" id="PF01160">
    <property type="entry name" value="Opiods_neuropep"/>
    <property type="match status" value="1"/>
</dbReference>
<evidence type="ECO:0008006" key="12">
    <source>
        <dbReference type="Google" id="ProtNLM"/>
    </source>
</evidence>
<evidence type="ECO:0000256" key="9">
    <source>
        <dbReference type="SAM" id="MobiDB-lite"/>
    </source>
</evidence>
<dbReference type="GO" id="GO:0007218">
    <property type="term" value="P:neuropeptide signaling pathway"/>
    <property type="evidence" value="ECO:0007669"/>
    <property type="project" value="UniProtKB-KW"/>
</dbReference>
<evidence type="ECO:0000256" key="8">
    <source>
        <dbReference type="ARBA" id="ARBA00023320"/>
    </source>
</evidence>
<evidence type="ECO:0000256" key="1">
    <source>
        <dbReference type="ARBA" id="ARBA00004613"/>
    </source>
</evidence>
<feature type="region of interest" description="Disordered" evidence="9">
    <location>
        <begin position="32"/>
        <end position="59"/>
    </location>
</feature>
<dbReference type="GO" id="GO:0005886">
    <property type="term" value="C:plasma membrane"/>
    <property type="evidence" value="ECO:0007669"/>
    <property type="project" value="TreeGrafter"/>
</dbReference>
<keyword evidence="11" id="KW-1185">Reference proteome</keyword>
<dbReference type="GO" id="GO:0031628">
    <property type="term" value="F:opioid receptor binding"/>
    <property type="evidence" value="ECO:0007669"/>
    <property type="project" value="TreeGrafter"/>
</dbReference>
<accession>A0AA88SM41</accession>
<keyword evidence="8" id="KW-0527">Neuropeptide</keyword>
<keyword evidence="5" id="KW-0555">Opioid peptide</keyword>
<evidence type="ECO:0000256" key="7">
    <source>
        <dbReference type="ARBA" id="ARBA00023205"/>
    </source>
</evidence>
<evidence type="ECO:0000256" key="3">
    <source>
        <dbReference type="ARBA" id="ARBA00022525"/>
    </source>
</evidence>
<keyword evidence="4" id="KW-0165">Cleavage on pair of basic residues</keyword>
<dbReference type="PANTHER" id="PTHR11438">
    <property type="entry name" value="PROENKEPHALIN"/>
    <property type="match status" value="1"/>
</dbReference>
<dbReference type="PRINTS" id="PR01028">
    <property type="entry name" value="OPIOIDPRCRSR"/>
</dbReference>
<keyword evidence="3" id="KW-0964">Secreted</keyword>
<comment type="caution">
    <text evidence="10">The sequence shown here is derived from an EMBL/GenBank/DDBJ whole genome shotgun (WGS) entry which is preliminary data.</text>
</comment>
<dbReference type="InterPro" id="IPR006024">
    <property type="entry name" value="Opioid_neupept"/>
</dbReference>
<dbReference type="GO" id="GO:0043679">
    <property type="term" value="C:axon terminus"/>
    <property type="evidence" value="ECO:0007669"/>
    <property type="project" value="TreeGrafter"/>
</dbReference>
<proteinExistence type="inferred from homology"/>
<dbReference type="GO" id="GO:0001515">
    <property type="term" value="F:opioid peptide activity"/>
    <property type="evidence" value="ECO:0007669"/>
    <property type="project" value="UniProtKB-KW"/>
</dbReference>